<organism evidence="3 4">
    <name type="scientific">Cellulomonas aerilata</name>
    <dbReference type="NCBI Taxonomy" id="515326"/>
    <lineage>
        <taxon>Bacteria</taxon>
        <taxon>Bacillati</taxon>
        <taxon>Actinomycetota</taxon>
        <taxon>Actinomycetes</taxon>
        <taxon>Micrococcales</taxon>
        <taxon>Cellulomonadaceae</taxon>
        <taxon>Cellulomonas</taxon>
    </lineage>
</organism>
<protein>
    <recommendedName>
        <fullName evidence="5">Polysaccharide chain length determinant N-terminal domain-containing protein</fullName>
    </recommendedName>
</protein>
<feature type="compositionally biased region" description="Basic and acidic residues" evidence="1">
    <location>
        <begin position="356"/>
        <end position="374"/>
    </location>
</feature>
<feature type="signal peptide" evidence="2">
    <location>
        <begin position="1"/>
        <end position="25"/>
    </location>
</feature>
<accession>A0A512DF19</accession>
<feature type="region of interest" description="Disordered" evidence="1">
    <location>
        <begin position="349"/>
        <end position="374"/>
    </location>
</feature>
<gene>
    <name evidence="3" type="ORF">CAE01nite_27930</name>
</gene>
<name>A0A512DF19_9CELL</name>
<feature type="chain" id="PRO_5038842533" description="Polysaccharide chain length determinant N-terminal domain-containing protein" evidence="2">
    <location>
        <begin position="26"/>
        <end position="374"/>
    </location>
</feature>
<evidence type="ECO:0000256" key="1">
    <source>
        <dbReference type="SAM" id="MobiDB-lite"/>
    </source>
</evidence>
<dbReference type="PANTHER" id="PTHR32309:SF13">
    <property type="entry name" value="FERRIC ENTEROBACTIN TRANSPORT PROTEIN FEPE"/>
    <property type="match status" value="1"/>
</dbReference>
<dbReference type="Proteomes" id="UP000321181">
    <property type="component" value="Unassembled WGS sequence"/>
</dbReference>
<proteinExistence type="predicted"/>
<reference evidence="3 4" key="1">
    <citation type="submission" date="2019-07" db="EMBL/GenBank/DDBJ databases">
        <title>Whole genome shotgun sequence of Cellulomonas aerilata NBRC 106308.</title>
        <authorList>
            <person name="Hosoyama A."/>
            <person name="Uohara A."/>
            <person name="Ohji S."/>
            <person name="Ichikawa N."/>
        </authorList>
    </citation>
    <scope>NUCLEOTIDE SEQUENCE [LARGE SCALE GENOMIC DNA]</scope>
    <source>
        <strain evidence="3 4">NBRC 106308</strain>
    </source>
</reference>
<dbReference type="EMBL" id="BJYY01000017">
    <property type="protein sequence ID" value="GEO35068.1"/>
    <property type="molecule type" value="Genomic_DNA"/>
</dbReference>
<evidence type="ECO:0008006" key="5">
    <source>
        <dbReference type="Google" id="ProtNLM"/>
    </source>
</evidence>
<dbReference type="AlphaFoldDB" id="A0A512DF19"/>
<evidence type="ECO:0000313" key="3">
    <source>
        <dbReference type="EMBL" id="GEO35068.1"/>
    </source>
</evidence>
<keyword evidence="4" id="KW-1185">Reference proteome</keyword>
<evidence type="ECO:0000256" key="2">
    <source>
        <dbReference type="SAM" id="SignalP"/>
    </source>
</evidence>
<comment type="caution">
    <text evidence="3">The sequence shown here is derived from an EMBL/GenBank/DDBJ whole genome shotgun (WGS) entry which is preliminary data.</text>
</comment>
<dbReference type="GO" id="GO:0005886">
    <property type="term" value="C:plasma membrane"/>
    <property type="evidence" value="ECO:0007669"/>
    <property type="project" value="TreeGrafter"/>
</dbReference>
<dbReference type="InterPro" id="IPR050445">
    <property type="entry name" value="Bact_polysacc_biosynth/exp"/>
</dbReference>
<dbReference type="PANTHER" id="PTHR32309">
    <property type="entry name" value="TYROSINE-PROTEIN KINASE"/>
    <property type="match status" value="1"/>
</dbReference>
<sequence>MWSALRRFWWVVLGITVLTAAAASASAPFVPTPQSTAEGRFLVPVRVVERPDPASPLRTTTPNDAQLLARTYAVILQTDPSILDSVSLQTGASRDELAASMSVEAVESTAVVEVSFTAADEALARAYFTSLNTALTSGVTPNIPVGNLILLQDAQVSSEGGLNVSNRAVGIVAGLLLGLAVAMLLERLDSRIRSGVDLRSMTELPVIDLSRSSNRVAGDVLALRALRLAPDVREVAIVATDRASARIAADLADILHVANQNLSRSATDGDPIPHATWTAHGVLGSGNEGELGVQRSDATVLVLPAGTPVRSADRALMRLRSLDITSVAVALTPAPRRWARARAATLAAAASAAPAADDHPEVERPKARDLAGRP</sequence>
<dbReference type="GO" id="GO:0004713">
    <property type="term" value="F:protein tyrosine kinase activity"/>
    <property type="evidence" value="ECO:0007669"/>
    <property type="project" value="TreeGrafter"/>
</dbReference>
<keyword evidence="2" id="KW-0732">Signal</keyword>
<evidence type="ECO:0000313" key="4">
    <source>
        <dbReference type="Proteomes" id="UP000321181"/>
    </source>
</evidence>